<dbReference type="GeneID" id="106816966"/>
<dbReference type="PANTHER" id="PTHR22640">
    <property type="entry name" value="STRUCTURAL MAINTENANCE OF CHROMOSOMES FLEXIBLE HINGE DOMAIN-CONTAINING PROTEIN 1"/>
    <property type="match status" value="1"/>
</dbReference>
<accession>A0ABM1EY27</accession>
<dbReference type="InterPro" id="IPR058616">
    <property type="entry name" value="Ig_SMCHD1_8th"/>
</dbReference>
<proteinExistence type="predicted"/>
<evidence type="ECO:0000259" key="1">
    <source>
        <dbReference type="SMART" id="SM00968"/>
    </source>
</evidence>
<dbReference type="Pfam" id="PF06470">
    <property type="entry name" value="SMC_hinge"/>
    <property type="match status" value="1"/>
</dbReference>
<dbReference type="PANTHER" id="PTHR22640:SF2">
    <property type="entry name" value="STRUCTURAL MAINTENANCE OF CHROMOSOMES FLEXIBLE HINGE DOMAIN-CONTAINING PROTEIN 1"/>
    <property type="match status" value="1"/>
</dbReference>
<feature type="domain" description="SMC hinge" evidence="1">
    <location>
        <begin position="174"/>
        <end position="314"/>
    </location>
</feature>
<name>A0ABM1EY27_PRICU</name>
<evidence type="ECO:0000313" key="3">
    <source>
        <dbReference type="RefSeq" id="XP_014677098.1"/>
    </source>
</evidence>
<feature type="non-terminal residue" evidence="3">
    <location>
        <position position="373"/>
    </location>
</feature>
<evidence type="ECO:0000313" key="2">
    <source>
        <dbReference type="Proteomes" id="UP000695022"/>
    </source>
</evidence>
<protein>
    <submittedName>
        <fullName evidence="3">LOW QUALITY PROTEIN: structural maintenance of chromosomes flexible hinge domain-containing protein 1-like</fullName>
    </submittedName>
</protein>
<gene>
    <name evidence="3" type="primary">LOC106816966</name>
</gene>
<keyword evidence="2" id="KW-1185">Reference proteome</keyword>
<dbReference type="Gene3D" id="3.30.70.1620">
    <property type="match status" value="1"/>
</dbReference>
<organism evidence="2 3">
    <name type="scientific">Priapulus caudatus</name>
    <name type="common">Priapulid worm</name>
    <dbReference type="NCBI Taxonomy" id="37621"/>
    <lineage>
        <taxon>Eukaryota</taxon>
        <taxon>Metazoa</taxon>
        <taxon>Ecdysozoa</taxon>
        <taxon>Scalidophora</taxon>
        <taxon>Priapulida</taxon>
        <taxon>Priapulimorpha</taxon>
        <taxon>Priapulimorphida</taxon>
        <taxon>Priapulidae</taxon>
        <taxon>Priapulus</taxon>
    </lineage>
</organism>
<dbReference type="Pfam" id="PF26199">
    <property type="entry name" value="Ig_SMCHD1_8th"/>
    <property type="match status" value="1"/>
</dbReference>
<dbReference type="InterPro" id="IPR036277">
    <property type="entry name" value="SMC_hinge_sf"/>
</dbReference>
<dbReference type="SUPFAM" id="SSF75553">
    <property type="entry name" value="Smc hinge domain"/>
    <property type="match status" value="1"/>
</dbReference>
<sequence>MRAPLSCRNSSEMCRRWKCLLSLAAPHLDDLQIAENSQGRDGKYALRFTARCLYAAQFRPLDIPFLFYNDTRKRAEMASLSRQRDELMAAVGKQQRHVDASERRARQLKLAYDEVSANELKLRRELLRRNVPTAQLTGDVRILDDFIELRMKMRANIEKKPIRKCGLSPAPRDADVIGNVAHLATVVDDGAARVLSWHLISDMECVVTATTAKAMELYKDDTRDGRQELLALDSIYRKALPNWKQHVSAVFDQCSVAQGVRALPHVKHSAKWKPQGNPLILVSGAVAKGNYVVFSMLLGDTIIVDTLQDATAYRAAVSGATYCPTLLTRDGHRMRSNGKFGGASNRAWSLERLRGVVFAAPLPLAHAALSEDV</sequence>
<reference evidence="3" key="1">
    <citation type="submission" date="2025-08" db="UniProtKB">
        <authorList>
            <consortium name="RefSeq"/>
        </authorList>
    </citation>
    <scope>IDENTIFICATION</scope>
</reference>
<dbReference type="RefSeq" id="XP_014677098.1">
    <property type="nucleotide sequence ID" value="XM_014821612.1"/>
</dbReference>
<dbReference type="SMART" id="SM00968">
    <property type="entry name" value="SMC_hinge"/>
    <property type="match status" value="1"/>
</dbReference>
<dbReference type="Proteomes" id="UP000695022">
    <property type="component" value="Unplaced"/>
</dbReference>
<dbReference type="InterPro" id="IPR010935">
    <property type="entry name" value="SMC_hinge"/>
</dbReference>
<dbReference type="InterPro" id="IPR038892">
    <property type="entry name" value="SMCHD1"/>
</dbReference>
<dbReference type="Gene3D" id="1.20.1060.20">
    <property type="match status" value="1"/>
</dbReference>